<protein>
    <submittedName>
        <fullName evidence="1">Uncharacterized protein</fullName>
    </submittedName>
</protein>
<dbReference type="EMBL" id="BOPG01000009">
    <property type="protein sequence ID" value="GIJ53911.1"/>
    <property type="molecule type" value="Genomic_DNA"/>
</dbReference>
<dbReference type="AlphaFoldDB" id="A0A8J3YY76"/>
<dbReference type="Proteomes" id="UP000612585">
    <property type="component" value="Unassembled WGS sequence"/>
</dbReference>
<keyword evidence="2" id="KW-1185">Reference proteome</keyword>
<name>A0A8J3YY76_9ACTN</name>
<comment type="caution">
    <text evidence="1">The sequence shown here is derived from an EMBL/GenBank/DDBJ whole genome shotgun (WGS) entry which is preliminary data.</text>
</comment>
<evidence type="ECO:0000313" key="1">
    <source>
        <dbReference type="EMBL" id="GIJ53911.1"/>
    </source>
</evidence>
<sequence length="71" mass="7791">MTGAVLRDPHLKSVAVEIELARSGSRPPRIVVSIFNRDPLMAIFTDLAIEEARRVHAALGEALRLADETAR</sequence>
<organism evidence="1 2">
    <name type="scientific">Virgisporangium aurantiacum</name>
    <dbReference type="NCBI Taxonomy" id="175570"/>
    <lineage>
        <taxon>Bacteria</taxon>
        <taxon>Bacillati</taxon>
        <taxon>Actinomycetota</taxon>
        <taxon>Actinomycetes</taxon>
        <taxon>Micromonosporales</taxon>
        <taxon>Micromonosporaceae</taxon>
        <taxon>Virgisporangium</taxon>
    </lineage>
</organism>
<gene>
    <name evidence="1" type="ORF">Vau01_014270</name>
</gene>
<evidence type="ECO:0000313" key="2">
    <source>
        <dbReference type="Proteomes" id="UP000612585"/>
    </source>
</evidence>
<proteinExistence type="predicted"/>
<dbReference type="RefSeq" id="WP_203988414.1">
    <property type="nucleotide sequence ID" value="NZ_BOPG01000009.1"/>
</dbReference>
<reference evidence="1" key="1">
    <citation type="submission" date="2021-01" db="EMBL/GenBank/DDBJ databases">
        <title>Whole genome shotgun sequence of Virgisporangium aurantiacum NBRC 16421.</title>
        <authorList>
            <person name="Komaki H."/>
            <person name="Tamura T."/>
        </authorList>
    </citation>
    <scope>NUCLEOTIDE SEQUENCE</scope>
    <source>
        <strain evidence="1">NBRC 16421</strain>
    </source>
</reference>
<accession>A0A8J3YY76</accession>